<keyword evidence="2" id="KW-0472">Membrane</keyword>
<evidence type="ECO:0000313" key="4">
    <source>
        <dbReference type="Proteomes" id="UP001189429"/>
    </source>
</evidence>
<keyword evidence="2" id="KW-0812">Transmembrane</keyword>
<organism evidence="3 4">
    <name type="scientific">Prorocentrum cordatum</name>
    <dbReference type="NCBI Taxonomy" id="2364126"/>
    <lineage>
        <taxon>Eukaryota</taxon>
        <taxon>Sar</taxon>
        <taxon>Alveolata</taxon>
        <taxon>Dinophyceae</taxon>
        <taxon>Prorocentrales</taxon>
        <taxon>Prorocentraceae</taxon>
        <taxon>Prorocentrum</taxon>
    </lineage>
</organism>
<comment type="caution">
    <text evidence="3">The sequence shown here is derived from an EMBL/GenBank/DDBJ whole genome shotgun (WGS) entry which is preliminary data.</text>
</comment>
<evidence type="ECO:0000256" key="1">
    <source>
        <dbReference type="SAM" id="MobiDB-lite"/>
    </source>
</evidence>
<feature type="compositionally biased region" description="Basic residues" evidence="1">
    <location>
        <begin position="92"/>
        <end position="102"/>
    </location>
</feature>
<feature type="transmembrane region" description="Helical" evidence="2">
    <location>
        <begin position="172"/>
        <end position="191"/>
    </location>
</feature>
<dbReference type="EMBL" id="CAUYUJ010007668">
    <property type="protein sequence ID" value="CAK0821593.1"/>
    <property type="molecule type" value="Genomic_DNA"/>
</dbReference>
<name>A0ABN9RWX4_9DINO</name>
<gene>
    <name evidence="3" type="ORF">PCOR1329_LOCUS22822</name>
</gene>
<feature type="transmembrane region" description="Helical" evidence="2">
    <location>
        <begin position="203"/>
        <end position="223"/>
    </location>
</feature>
<keyword evidence="4" id="KW-1185">Reference proteome</keyword>
<evidence type="ECO:0000313" key="3">
    <source>
        <dbReference type="EMBL" id="CAK0821593.1"/>
    </source>
</evidence>
<accession>A0ABN9RWX4</accession>
<reference evidence="3" key="1">
    <citation type="submission" date="2023-10" db="EMBL/GenBank/DDBJ databases">
        <authorList>
            <person name="Chen Y."/>
            <person name="Shah S."/>
            <person name="Dougan E. K."/>
            <person name="Thang M."/>
            <person name="Chan C."/>
        </authorList>
    </citation>
    <scope>NUCLEOTIDE SEQUENCE [LARGE SCALE GENOMIC DNA]</scope>
</reference>
<keyword evidence="2" id="KW-1133">Transmembrane helix</keyword>
<evidence type="ECO:0008006" key="5">
    <source>
        <dbReference type="Google" id="ProtNLM"/>
    </source>
</evidence>
<proteinExistence type="predicted"/>
<protein>
    <recommendedName>
        <fullName evidence="5">Transmembrane protein</fullName>
    </recommendedName>
</protein>
<feature type="region of interest" description="Disordered" evidence="1">
    <location>
        <begin position="41"/>
        <end position="104"/>
    </location>
</feature>
<feature type="compositionally biased region" description="Basic residues" evidence="1">
    <location>
        <begin position="45"/>
        <end position="54"/>
    </location>
</feature>
<evidence type="ECO:0000256" key="2">
    <source>
        <dbReference type="SAM" id="Phobius"/>
    </source>
</evidence>
<dbReference type="Proteomes" id="UP001189429">
    <property type="component" value="Unassembled WGS sequence"/>
</dbReference>
<feature type="transmembrane region" description="Helical" evidence="2">
    <location>
        <begin position="20"/>
        <end position="38"/>
    </location>
</feature>
<sequence>MSEAADRLRCGGLWSSGGRVALAIAAALSFSLIGHAEGKGFSTKRTGKYKKWKPSSHSTPYKKGARAPPSGGRPQKTEEEASTGGEQEGGSKKRSSRNKRRRQMTDKTFPLRAGLVLLADLVGLCGGGCAWYGHFRRPGDCVVCSRKAQQSVAREGFLDAALRFPAPHGFDSFFAVKQLLLLILKVLIYTLGLRDINNTPLIYSHFSLIVFHIILIPLLYLAAQSEVDMQVRTKTPMNSAKSQKQTLVEAGIEVCDVDIMVRMWFILCSREQRHAFFFSCSRTAHLAALGTLHYLPVALQDALAGLSPWAQRALREGKGRRV</sequence>
<feature type="transmembrane region" description="Helical" evidence="2">
    <location>
        <begin position="109"/>
        <end position="133"/>
    </location>
</feature>